<protein>
    <submittedName>
        <fullName evidence="2">Uncharacterized protein</fullName>
    </submittedName>
</protein>
<keyword evidence="1" id="KW-0472">Membrane</keyword>
<gene>
    <name evidence="2" type="ORF">BO94DRAFT_148340</name>
</gene>
<accession>A0A317W587</accession>
<feature type="transmembrane region" description="Helical" evidence="1">
    <location>
        <begin position="21"/>
        <end position="41"/>
    </location>
</feature>
<keyword evidence="1" id="KW-0812">Transmembrane</keyword>
<keyword evidence="3" id="KW-1185">Reference proteome</keyword>
<dbReference type="GeneID" id="37107925"/>
<evidence type="ECO:0000313" key="2">
    <source>
        <dbReference type="EMBL" id="PWY81724.1"/>
    </source>
</evidence>
<evidence type="ECO:0000256" key="1">
    <source>
        <dbReference type="SAM" id="Phobius"/>
    </source>
</evidence>
<dbReference type="AlphaFoldDB" id="A0A317W587"/>
<dbReference type="Proteomes" id="UP000246702">
    <property type="component" value="Unassembled WGS sequence"/>
</dbReference>
<proteinExistence type="predicted"/>
<comment type="caution">
    <text evidence="2">The sequence shown here is derived from an EMBL/GenBank/DDBJ whole genome shotgun (WGS) entry which is preliminary data.</text>
</comment>
<dbReference type="RefSeq" id="XP_025465792.1">
    <property type="nucleotide sequence ID" value="XM_025605782.1"/>
</dbReference>
<keyword evidence="1" id="KW-1133">Transmembrane helix</keyword>
<evidence type="ECO:0000313" key="3">
    <source>
        <dbReference type="Proteomes" id="UP000246702"/>
    </source>
</evidence>
<reference evidence="2 3" key="1">
    <citation type="submission" date="2016-12" db="EMBL/GenBank/DDBJ databases">
        <title>The genomes of Aspergillus section Nigri reveals drivers in fungal speciation.</title>
        <authorList>
            <consortium name="DOE Joint Genome Institute"/>
            <person name="Vesth T.C."/>
            <person name="Nybo J."/>
            <person name="Theobald S."/>
            <person name="Brandl J."/>
            <person name="Frisvad J.C."/>
            <person name="Nielsen K.F."/>
            <person name="Lyhne E.K."/>
            <person name="Kogle M.E."/>
            <person name="Kuo A."/>
            <person name="Riley R."/>
            <person name="Clum A."/>
            <person name="Nolan M."/>
            <person name="Lipzen A."/>
            <person name="Salamov A."/>
            <person name="Henrissat B."/>
            <person name="Wiebenga A."/>
            <person name="De Vries R.P."/>
            <person name="Grigoriev I.V."/>
            <person name="Mortensen U.H."/>
            <person name="Andersen M.R."/>
            <person name="Baker S.E."/>
        </authorList>
    </citation>
    <scope>NUCLEOTIDE SEQUENCE [LARGE SCALE GENOMIC DNA]</scope>
    <source>
        <strain evidence="2 3">CBS 115572</strain>
    </source>
</reference>
<sequence length="51" mass="5869">MLELCLFSHFLQTHFSPSMPFIAQAFSFLPSFFLSFFFYLLDPVGPNMSVA</sequence>
<name>A0A317W587_9EURO</name>
<dbReference type="EMBL" id="MSFK01000020">
    <property type="protein sequence ID" value="PWY81724.1"/>
    <property type="molecule type" value="Genomic_DNA"/>
</dbReference>
<organism evidence="2 3">
    <name type="scientific">Aspergillus sclerotioniger CBS 115572</name>
    <dbReference type="NCBI Taxonomy" id="1450535"/>
    <lineage>
        <taxon>Eukaryota</taxon>
        <taxon>Fungi</taxon>
        <taxon>Dikarya</taxon>
        <taxon>Ascomycota</taxon>
        <taxon>Pezizomycotina</taxon>
        <taxon>Eurotiomycetes</taxon>
        <taxon>Eurotiomycetidae</taxon>
        <taxon>Eurotiales</taxon>
        <taxon>Aspergillaceae</taxon>
        <taxon>Aspergillus</taxon>
        <taxon>Aspergillus subgen. Circumdati</taxon>
    </lineage>
</organism>